<proteinExistence type="predicted"/>
<dbReference type="OrthoDB" id="527290at2759"/>
<dbReference type="EMBL" id="JAEHOD010000024">
    <property type="protein sequence ID" value="KAG2446912.1"/>
    <property type="molecule type" value="Genomic_DNA"/>
</dbReference>
<dbReference type="Proteomes" id="UP000613740">
    <property type="component" value="Unassembled WGS sequence"/>
</dbReference>
<evidence type="ECO:0000313" key="1">
    <source>
        <dbReference type="EMBL" id="KAG2446912.1"/>
    </source>
</evidence>
<protein>
    <submittedName>
        <fullName evidence="1">Uncharacterized protein</fullName>
    </submittedName>
</protein>
<keyword evidence="2" id="KW-1185">Reference proteome</keyword>
<dbReference type="Gene3D" id="3.40.50.300">
    <property type="entry name" value="P-loop containing nucleotide triphosphate hydrolases"/>
    <property type="match status" value="1"/>
</dbReference>
<name>A0A835WGB7_9CHLO</name>
<dbReference type="InterPro" id="IPR027417">
    <property type="entry name" value="P-loop_NTPase"/>
</dbReference>
<sequence length="149" mass="17794">MEEIEEQISEWQDSIVCEAFFAPGKLQRRGIESLANEYGFDVCYIWCAASREECLRRVRADYGIGRDSWERYQARVAFINDMPDKYFWGRDGEEEPFLLDRTCARCRDRPYEPPYCQYCDSITNAPMCHSCASRYGEHFKCPHCRRRRR</sequence>
<dbReference type="SUPFAM" id="SSF52540">
    <property type="entry name" value="P-loop containing nucleoside triphosphate hydrolases"/>
    <property type="match status" value="1"/>
</dbReference>
<organism evidence="1 2">
    <name type="scientific">Chlamydomonas schloesseri</name>
    <dbReference type="NCBI Taxonomy" id="2026947"/>
    <lineage>
        <taxon>Eukaryota</taxon>
        <taxon>Viridiplantae</taxon>
        <taxon>Chlorophyta</taxon>
        <taxon>core chlorophytes</taxon>
        <taxon>Chlorophyceae</taxon>
        <taxon>CS clade</taxon>
        <taxon>Chlamydomonadales</taxon>
        <taxon>Chlamydomonadaceae</taxon>
        <taxon>Chlamydomonas</taxon>
    </lineage>
</organism>
<gene>
    <name evidence="1" type="ORF">HYH02_008068</name>
</gene>
<comment type="caution">
    <text evidence="1">The sequence shown here is derived from an EMBL/GenBank/DDBJ whole genome shotgun (WGS) entry which is preliminary data.</text>
</comment>
<accession>A0A835WGB7</accession>
<dbReference type="AlphaFoldDB" id="A0A835WGB7"/>
<evidence type="ECO:0000313" key="2">
    <source>
        <dbReference type="Proteomes" id="UP000613740"/>
    </source>
</evidence>
<reference evidence="1" key="1">
    <citation type="journal article" date="2020" name="bioRxiv">
        <title>Comparative genomics of Chlamydomonas.</title>
        <authorList>
            <person name="Craig R.J."/>
            <person name="Hasan A.R."/>
            <person name="Ness R.W."/>
            <person name="Keightley P.D."/>
        </authorList>
    </citation>
    <scope>NUCLEOTIDE SEQUENCE</scope>
    <source>
        <strain evidence="1">CCAP 11/173</strain>
    </source>
</reference>